<evidence type="ECO:0000313" key="3">
    <source>
        <dbReference type="EMBL" id="RUL63915.1"/>
    </source>
</evidence>
<accession>A0A3S0QX41</accession>
<dbReference type="InterPro" id="IPR049450">
    <property type="entry name" value="ACOT8-like_C"/>
</dbReference>
<proteinExistence type="predicted"/>
<protein>
    <submittedName>
        <fullName evidence="3">Thioesterase family protein</fullName>
    </submittedName>
</protein>
<evidence type="ECO:0000313" key="4">
    <source>
        <dbReference type="Proteomes" id="UP000267077"/>
    </source>
</evidence>
<feature type="domain" description="Acyl-CoA thioesterase-like C-terminal" evidence="2">
    <location>
        <begin position="135"/>
        <end position="259"/>
    </location>
</feature>
<organism evidence="3 4">
    <name type="scientific">Dyella dinghuensis</name>
    <dbReference type="NCBI Taxonomy" id="1920169"/>
    <lineage>
        <taxon>Bacteria</taxon>
        <taxon>Pseudomonadati</taxon>
        <taxon>Pseudomonadota</taxon>
        <taxon>Gammaproteobacteria</taxon>
        <taxon>Lysobacterales</taxon>
        <taxon>Rhodanobacteraceae</taxon>
        <taxon>Dyella</taxon>
    </lineage>
</organism>
<dbReference type="SUPFAM" id="SSF54637">
    <property type="entry name" value="Thioesterase/thiol ester dehydrase-isomerase"/>
    <property type="match status" value="2"/>
</dbReference>
<dbReference type="RefSeq" id="WP_126673196.1">
    <property type="nucleotide sequence ID" value="NZ_RYZR01000005.1"/>
</dbReference>
<comment type="caution">
    <text evidence="3">The sequence shown here is derived from an EMBL/GenBank/DDBJ whole genome shotgun (WGS) entry which is preliminary data.</text>
</comment>
<dbReference type="Proteomes" id="UP000267077">
    <property type="component" value="Unassembled WGS sequence"/>
</dbReference>
<reference evidence="3 4" key="1">
    <citation type="submission" date="2018-12" db="EMBL/GenBank/DDBJ databases">
        <title>Dyella dinghuensis sp. nov. DHOA06 and Dyella choica sp. nov. 4M-K27, isolated from forest soil.</title>
        <authorList>
            <person name="Qiu L.-H."/>
            <person name="Gao Z.-H."/>
        </authorList>
    </citation>
    <scope>NUCLEOTIDE SEQUENCE [LARGE SCALE GENOMIC DNA]</scope>
    <source>
        <strain evidence="3 4">DHOA06</strain>
    </source>
</reference>
<dbReference type="Pfam" id="PF13622">
    <property type="entry name" value="4HBT_3"/>
    <property type="match status" value="1"/>
</dbReference>
<evidence type="ECO:0000259" key="1">
    <source>
        <dbReference type="Pfam" id="PF13622"/>
    </source>
</evidence>
<dbReference type="EMBL" id="RYZR01000005">
    <property type="protein sequence ID" value="RUL63915.1"/>
    <property type="molecule type" value="Genomic_DNA"/>
</dbReference>
<dbReference type="InterPro" id="IPR042171">
    <property type="entry name" value="Acyl-CoA_hotdog"/>
</dbReference>
<sequence length="261" mass="28354">MRFSETLNNIRRDGETWTGSLDEDWMQGRSAFGGIQAAMALRAMRSLVSADVPLRSLQVAFIAPVPAGPVKIAAKVLRQGKSVTQIEARLLDGDETACLVIGIFGAPRESALRLLPIQPVVEAMAKPHVLRYVPGLLPQFTQQFEARWLQGDIPFSGSTKTEQVIELSLKDDGVADEAHVLAFADFIPPVALSMLDKPAPGSSLSWMLELFGDSRGLPLNNWRVDATLQAAQDGYTSQQVMLWGPGAQPIALSRQSMVVFG</sequence>
<name>A0A3S0QX41_9GAMM</name>
<gene>
    <name evidence="3" type="ORF">EKH79_07540</name>
</gene>
<dbReference type="InterPro" id="IPR049449">
    <property type="entry name" value="TesB_ACOT8-like_N"/>
</dbReference>
<feature type="domain" description="Acyl-CoA thioesterase-like N-terminal HotDog" evidence="1">
    <location>
        <begin position="22"/>
        <end position="101"/>
    </location>
</feature>
<dbReference type="AlphaFoldDB" id="A0A3S0QX41"/>
<keyword evidence="4" id="KW-1185">Reference proteome</keyword>
<dbReference type="InterPro" id="IPR029069">
    <property type="entry name" value="HotDog_dom_sf"/>
</dbReference>
<dbReference type="Pfam" id="PF20789">
    <property type="entry name" value="4HBT_3C"/>
    <property type="match status" value="1"/>
</dbReference>
<dbReference type="Gene3D" id="2.40.160.210">
    <property type="entry name" value="Acyl-CoA thioesterase, double hotdog domain"/>
    <property type="match status" value="1"/>
</dbReference>
<evidence type="ECO:0000259" key="2">
    <source>
        <dbReference type="Pfam" id="PF20789"/>
    </source>
</evidence>
<dbReference type="OrthoDB" id="7059210at2"/>